<accession>A0ABV8E325</accession>
<dbReference type="Pfam" id="PF02735">
    <property type="entry name" value="Ku"/>
    <property type="match status" value="1"/>
</dbReference>
<feature type="compositionally biased region" description="Basic residues" evidence="3">
    <location>
        <begin position="277"/>
        <end position="290"/>
    </location>
</feature>
<evidence type="ECO:0000256" key="1">
    <source>
        <dbReference type="ARBA" id="ARBA00023125"/>
    </source>
</evidence>
<dbReference type="InterPro" id="IPR016194">
    <property type="entry name" value="SPOC-like_C_dom_sf"/>
</dbReference>
<evidence type="ECO:0000256" key="2">
    <source>
        <dbReference type="HAMAP-Rule" id="MF_01875"/>
    </source>
</evidence>
<feature type="domain" description="Ku" evidence="4">
    <location>
        <begin position="55"/>
        <end position="185"/>
    </location>
</feature>
<dbReference type="InterPro" id="IPR006164">
    <property type="entry name" value="DNA_bd_Ku70/Ku80"/>
</dbReference>
<comment type="similarity">
    <text evidence="2">Belongs to the prokaryotic Ku family.</text>
</comment>
<dbReference type="HAMAP" id="MF_01875">
    <property type="entry name" value="Prokaryotic_Ku"/>
    <property type="match status" value="1"/>
</dbReference>
<dbReference type="PANTHER" id="PTHR41251:SF1">
    <property type="entry name" value="NON-HOMOLOGOUS END JOINING PROTEIN KU"/>
    <property type="match status" value="1"/>
</dbReference>
<dbReference type="Gene3D" id="2.40.290.10">
    <property type="match status" value="1"/>
</dbReference>
<evidence type="ECO:0000259" key="4">
    <source>
        <dbReference type="SMART" id="SM00559"/>
    </source>
</evidence>
<protein>
    <recommendedName>
        <fullName evidence="2">Non-homologous end joining protein Ku</fullName>
    </recommendedName>
</protein>
<evidence type="ECO:0000256" key="3">
    <source>
        <dbReference type="SAM" id="MobiDB-lite"/>
    </source>
</evidence>
<name>A0ABV8E325_9HYPH</name>
<dbReference type="PIRSF" id="PIRSF006493">
    <property type="entry name" value="Prok_Ku"/>
    <property type="match status" value="1"/>
</dbReference>
<dbReference type="SUPFAM" id="SSF100939">
    <property type="entry name" value="SPOC domain-like"/>
    <property type="match status" value="1"/>
</dbReference>
<keyword evidence="2" id="KW-0227">DNA damage</keyword>
<keyword evidence="2" id="KW-0233">DNA recombination</keyword>
<dbReference type="Proteomes" id="UP001595697">
    <property type="component" value="Unassembled WGS sequence"/>
</dbReference>
<gene>
    <name evidence="2" type="primary">ku</name>
    <name evidence="5" type="ORF">ACFOVS_01610</name>
</gene>
<dbReference type="InterPro" id="IPR009187">
    <property type="entry name" value="Prok_Ku"/>
</dbReference>
<keyword evidence="1 2" id="KW-0238">DNA-binding</keyword>
<organism evidence="5 6">
    <name type="scientific">Rhizobium lemnae</name>
    <dbReference type="NCBI Taxonomy" id="1214924"/>
    <lineage>
        <taxon>Bacteria</taxon>
        <taxon>Pseudomonadati</taxon>
        <taxon>Pseudomonadota</taxon>
        <taxon>Alphaproteobacteria</taxon>
        <taxon>Hyphomicrobiales</taxon>
        <taxon>Rhizobiaceae</taxon>
        <taxon>Rhizobium/Agrobacterium group</taxon>
        <taxon>Rhizobium</taxon>
    </lineage>
</organism>
<dbReference type="SMART" id="SM00559">
    <property type="entry name" value="Ku78"/>
    <property type="match status" value="1"/>
</dbReference>
<keyword evidence="2" id="KW-0234">DNA repair</keyword>
<evidence type="ECO:0000313" key="6">
    <source>
        <dbReference type="Proteomes" id="UP001595697"/>
    </source>
</evidence>
<dbReference type="EMBL" id="JBHSBD010000005">
    <property type="protein sequence ID" value="MFC3966852.1"/>
    <property type="molecule type" value="Genomic_DNA"/>
</dbReference>
<comment type="caution">
    <text evidence="5">The sequence shown here is derived from an EMBL/GenBank/DDBJ whole genome shotgun (WGS) entry which is preliminary data.</text>
</comment>
<dbReference type="RefSeq" id="WP_247259932.1">
    <property type="nucleotide sequence ID" value="NZ_JALJQZ010000005.1"/>
</dbReference>
<dbReference type="NCBIfam" id="TIGR02772">
    <property type="entry name" value="Ku_bact"/>
    <property type="match status" value="1"/>
</dbReference>
<feature type="region of interest" description="Disordered" evidence="3">
    <location>
        <begin position="251"/>
        <end position="290"/>
    </location>
</feature>
<dbReference type="PANTHER" id="PTHR41251">
    <property type="entry name" value="NON-HOMOLOGOUS END JOINING PROTEIN KU"/>
    <property type="match status" value="1"/>
</dbReference>
<evidence type="ECO:0000313" key="5">
    <source>
        <dbReference type="EMBL" id="MFC3966852.1"/>
    </source>
</evidence>
<keyword evidence="6" id="KW-1185">Reference proteome</keyword>
<dbReference type="CDD" id="cd00789">
    <property type="entry name" value="KU_like"/>
    <property type="match status" value="1"/>
</dbReference>
<comment type="subunit">
    <text evidence="2">Homodimer. Interacts with LigD.</text>
</comment>
<proteinExistence type="inferred from homology"/>
<sequence length="290" mass="32554">MAPRANWKGHLTLGYLSCAVALYTAASTSDRVSFHIINRRTGHRVQRQMVDAENGKPVEREDIVKGYELSSGDYVLLDPDEIAEAVPESDKTLALETFIPCNEIDTIYLDRPYYLAPADKVSAEVFDLIRHGLEAKSAAALARTVLFRRLRTLLIRPHGDGLIATTLNYDYEVRSASEAFADIKEFKIEGEMLDLAQHIINTKRGSFEPEAFEDRYENALQELVKAKIEGRKPPKKPKPKETNVVNLMEALRMSAGLKESEKKPKRKASRAVSDKKSPKRASRPATRKAS</sequence>
<reference evidence="6" key="1">
    <citation type="journal article" date="2019" name="Int. J. Syst. Evol. Microbiol.">
        <title>The Global Catalogue of Microorganisms (GCM) 10K type strain sequencing project: providing services to taxonomists for standard genome sequencing and annotation.</title>
        <authorList>
            <consortium name="The Broad Institute Genomics Platform"/>
            <consortium name="The Broad Institute Genome Sequencing Center for Infectious Disease"/>
            <person name="Wu L."/>
            <person name="Ma J."/>
        </authorList>
    </citation>
    <scope>NUCLEOTIDE SEQUENCE [LARGE SCALE GENOMIC DNA]</scope>
    <source>
        <strain evidence="6">TBRC 5781</strain>
    </source>
</reference>
<comment type="function">
    <text evidence="2">With LigD forms a non-homologous end joining (NHEJ) DNA repair enzyme, which repairs dsDNA breaks with reduced fidelity. Binds linear dsDNA with 5'- and 3'- overhangs but not closed circular dsDNA nor ssDNA. Recruits and stimulates the ligase activity of LigD.</text>
</comment>